<dbReference type="InterPro" id="IPR019819">
    <property type="entry name" value="Carboxylesterase_B_CS"/>
</dbReference>
<protein>
    <recommendedName>
        <fullName evidence="2">Carboxylesterase type B domain-containing protein</fullName>
    </recommendedName>
</protein>
<dbReference type="Gene3D" id="3.40.50.1820">
    <property type="entry name" value="alpha/beta hydrolase"/>
    <property type="match status" value="1"/>
</dbReference>
<feature type="domain" description="Carboxylesterase type B" evidence="2">
    <location>
        <begin position="166"/>
        <end position="353"/>
    </location>
</feature>
<comment type="caution">
    <text evidence="3">The sequence shown here is derived from an EMBL/GenBank/DDBJ whole genome shotgun (WGS) entry which is preliminary data.</text>
</comment>
<accession>A0ABQ7K518</accession>
<dbReference type="SUPFAM" id="SSF53474">
    <property type="entry name" value="alpha/beta-Hydrolases"/>
    <property type="match status" value="1"/>
</dbReference>
<feature type="signal peptide" evidence="1">
    <location>
        <begin position="1"/>
        <end position="20"/>
    </location>
</feature>
<proteinExistence type="predicted"/>
<name>A0ABQ7K518_9FUNG</name>
<feature type="non-terminal residue" evidence="3">
    <location>
        <position position="353"/>
    </location>
</feature>
<reference evidence="3 4" key="1">
    <citation type="journal article" date="2020" name="Fungal Divers.">
        <title>Resolving the Mortierellaceae phylogeny through synthesis of multi-gene phylogenetics and phylogenomics.</title>
        <authorList>
            <person name="Vandepol N."/>
            <person name="Liber J."/>
            <person name="Desiro A."/>
            <person name="Na H."/>
            <person name="Kennedy M."/>
            <person name="Barry K."/>
            <person name="Grigoriev I.V."/>
            <person name="Miller A.N."/>
            <person name="O'Donnell K."/>
            <person name="Stajich J.E."/>
            <person name="Bonito G."/>
        </authorList>
    </citation>
    <scope>NUCLEOTIDE SEQUENCE [LARGE SCALE GENOMIC DNA]</scope>
    <source>
        <strain evidence="3 4">AD045</strain>
    </source>
</reference>
<evidence type="ECO:0000259" key="2">
    <source>
        <dbReference type="Pfam" id="PF00135"/>
    </source>
</evidence>
<evidence type="ECO:0000256" key="1">
    <source>
        <dbReference type="SAM" id="SignalP"/>
    </source>
</evidence>
<feature type="chain" id="PRO_5046027199" description="Carboxylesterase type B domain-containing protein" evidence="1">
    <location>
        <begin position="21"/>
        <end position="353"/>
    </location>
</feature>
<evidence type="ECO:0000313" key="4">
    <source>
        <dbReference type="Proteomes" id="UP001194696"/>
    </source>
</evidence>
<dbReference type="InterPro" id="IPR002018">
    <property type="entry name" value="CarbesteraseB"/>
</dbReference>
<dbReference type="PROSITE" id="PS00941">
    <property type="entry name" value="CARBOXYLESTERASE_B_2"/>
    <property type="match status" value="1"/>
</dbReference>
<keyword evidence="4" id="KW-1185">Reference proteome</keyword>
<dbReference type="InterPro" id="IPR029058">
    <property type="entry name" value="AB_hydrolase_fold"/>
</dbReference>
<dbReference type="Pfam" id="PF00135">
    <property type="entry name" value="COesterase"/>
    <property type="match status" value="1"/>
</dbReference>
<evidence type="ECO:0000313" key="3">
    <source>
        <dbReference type="EMBL" id="KAG0290831.1"/>
    </source>
</evidence>
<dbReference type="InterPro" id="IPR050309">
    <property type="entry name" value="Type-B_Carboxylest/Lipase"/>
</dbReference>
<dbReference type="Proteomes" id="UP001194696">
    <property type="component" value="Unassembled WGS sequence"/>
</dbReference>
<keyword evidence="1" id="KW-0732">Signal</keyword>
<organism evidence="3 4">
    <name type="scientific">Linnemannia gamsii</name>
    <dbReference type="NCBI Taxonomy" id="64522"/>
    <lineage>
        <taxon>Eukaryota</taxon>
        <taxon>Fungi</taxon>
        <taxon>Fungi incertae sedis</taxon>
        <taxon>Mucoromycota</taxon>
        <taxon>Mortierellomycotina</taxon>
        <taxon>Mortierellomycetes</taxon>
        <taxon>Mortierellales</taxon>
        <taxon>Mortierellaceae</taxon>
        <taxon>Linnemannia</taxon>
    </lineage>
</organism>
<sequence length="353" mass="37280">MKVFILSCLLAAASVQTAVAQVLIAPEAANATTSDTTSRLRSTTPSITTLSSVQVLAENDLEVGGAKYPFILLPDLYSAAQGARACQKLGEQLYTIQDHALPSVQKMLAKHAVKSTQFYINSGSDTVGSCNVLTMAKGVASISNKASCLASLPALCSNTNTKDSTVTVQASLGRLTGLRDKHGFRFNGIRYAQPPTGNRRFAAPLPITSRWNNNVNATKLGGMCPQPAGGSDDCLFLNVFTPKLNAGKTDLLPVMFYIHGGSFINGVGSDPSFDGANMASRGQVVVVTINYRLGIFGFFERVDAGISRSTIPGNQGVRDQLLALKWVQENIASFGGDPRQVTAFGESAGGHSI</sequence>
<gene>
    <name evidence="3" type="ORF">BGZ96_005747</name>
</gene>
<dbReference type="EMBL" id="JAAAIM010000272">
    <property type="protein sequence ID" value="KAG0290831.1"/>
    <property type="molecule type" value="Genomic_DNA"/>
</dbReference>
<dbReference type="PANTHER" id="PTHR11559">
    <property type="entry name" value="CARBOXYLESTERASE"/>
    <property type="match status" value="1"/>
</dbReference>